<dbReference type="SUPFAM" id="SSF49303">
    <property type="entry name" value="beta-Galactosidase/glucuronidase domain"/>
    <property type="match status" value="1"/>
</dbReference>
<keyword evidence="2" id="KW-0378">Hydrolase</keyword>
<evidence type="ECO:0000259" key="6">
    <source>
        <dbReference type="Pfam" id="PF16355"/>
    </source>
</evidence>
<dbReference type="Gene3D" id="3.20.20.80">
    <property type="entry name" value="Glycosidases"/>
    <property type="match status" value="1"/>
</dbReference>
<keyword evidence="8" id="KW-1185">Reference proteome</keyword>
<dbReference type="InterPro" id="IPR006101">
    <property type="entry name" value="Glyco_hydro_2"/>
</dbReference>
<dbReference type="PANTHER" id="PTHR42732:SF1">
    <property type="entry name" value="BETA-MANNOSIDASE"/>
    <property type="match status" value="1"/>
</dbReference>
<keyword evidence="3" id="KW-0326">Glycosidase</keyword>
<proteinExistence type="inferred from homology"/>
<comment type="caution">
    <text evidence="7">The sequence shown here is derived from an EMBL/GenBank/DDBJ whole genome shotgun (WGS) entry which is preliminary data.</text>
</comment>
<comment type="similarity">
    <text evidence="1">Belongs to the glycosyl hydrolase 2 family.</text>
</comment>
<evidence type="ECO:0000313" key="7">
    <source>
        <dbReference type="EMBL" id="MCU6796860.1"/>
    </source>
</evidence>
<dbReference type="Gene3D" id="2.60.40.10">
    <property type="entry name" value="Immunoglobulins"/>
    <property type="match status" value="2"/>
</dbReference>
<dbReference type="InterPro" id="IPR008979">
    <property type="entry name" value="Galactose-bd-like_sf"/>
</dbReference>
<dbReference type="InterPro" id="IPR051913">
    <property type="entry name" value="GH2_Domain-Containing"/>
</dbReference>
<dbReference type="PRINTS" id="PR00132">
    <property type="entry name" value="GLHYDRLASE2"/>
</dbReference>
<evidence type="ECO:0000313" key="8">
    <source>
        <dbReference type="Proteomes" id="UP001652445"/>
    </source>
</evidence>
<evidence type="ECO:0000259" key="5">
    <source>
        <dbReference type="Pfam" id="PF02836"/>
    </source>
</evidence>
<dbReference type="SUPFAM" id="SSF49785">
    <property type="entry name" value="Galactose-binding domain-like"/>
    <property type="match status" value="1"/>
</dbReference>
<name>A0ABT2UQD3_9BACL</name>
<dbReference type="SUPFAM" id="SSF51445">
    <property type="entry name" value="(Trans)glycosidases"/>
    <property type="match status" value="1"/>
</dbReference>
<feature type="domain" description="DUF4982" evidence="6">
    <location>
        <begin position="632"/>
        <end position="693"/>
    </location>
</feature>
<feature type="domain" description="Glycoside hydrolase family 2 immunoglobulin-like beta-sandwich" evidence="4">
    <location>
        <begin position="173"/>
        <end position="285"/>
    </location>
</feature>
<dbReference type="InterPro" id="IPR032311">
    <property type="entry name" value="DUF4982"/>
</dbReference>
<protein>
    <submittedName>
        <fullName evidence="7">DUF4982 domain-containing protein</fullName>
    </submittedName>
</protein>
<reference evidence="7 8" key="1">
    <citation type="submission" date="2022-09" db="EMBL/GenBank/DDBJ databases">
        <authorList>
            <person name="Han X.L."/>
            <person name="Wang Q."/>
            <person name="Lu T."/>
        </authorList>
    </citation>
    <scope>NUCLEOTIDE SEQUENCE [LARGE SCALE GENOMIC DNA]</scope>
    <source>
        <strain evidence="7 8">WQ 127069</strain>
    </source>
</reference>
<organism evidence="7 8">
    <name type="scientific">Paenibacillus baimaensis</name>
    <dbReference type="NCBI Taxonomy" id="2982185"/>
    <lineage>
        <taxon>Bacteria</taxon>
        <taxon>Bacillati</taxon>
        <taxon>Bacillota</taxon>
        <taxon>Bacilli</taxon>
        <taxon>Bacillales</taxon>
        <taxon>Paenibacillaceae</taxon>
        <taxon>Paenibacillus</taxon>
    </lineage>
</organism>
<dbReference type="InterPro" id="IPR013783">
    <property type="entry name" value="Ig-like_fold"/>
</dbReference>
<feature type="domain" description="Glycoside hydrolase family 2 catalytic" evidence="5">
    <location>
        <begin position="290"/>
        <end position="468"/>
    </location>
</feature>
<dbReference type="Proteomes" id="UP001652445">
    <property type="component" value="Unassembled WGS sequence"/>
</dbReference>
<accession>A0ABT2UQD3</accession>
<dbReference type="InterPro" id="IPR006102">
    <property type="entry name" value="Ig-like_GH2"/>
</dbReference>
<dbReference type="Pfam" id="PF16355">
    <property type="entry name" value="DUF4982"/>
    <property type="match status" value="1"/>
</dbReference>
<dbReference type="Pfam" id="PF02836">
    <property type="entry name" value="Glyco_hydro_2_C"/>
    <property type="match status" value="1"/>
</dbReference>
<gene>
    <name evidence="7" type="ORF">OB236_32515</name>
</gene>
<dbReference type="InterPro" id="IPR036156">
    <property type="entry name" value="Beta-gal/glucu_dom_sf"/>
</dbReference>
<evidence type="ECO:0000256" key="3">
    <source>
        <dbReference type="ARBA" id="ARBA00023295"/>
    </source>
</evidence>
<dbReference type="InterPro" id="IPR017853">
    <property type="entry name" value="GH"/>
</dbReference>
<dbReference type="EMBL" id="JAOQIO010000110">
    <property type="protein sequence ID" value="MCU6796860.1"/>
    <property type="molecule type" value="Genomic_DNA"/>
</dbReference>
<dbReference type="Pfam" id="PF00703">
    <property type="entry name" value="Glyco_hydro_2"/>
    <property type="match status" value="1"/>
</dbReference>
<dbReference type="Gene3D" id="2.60.120.260">
    <property type="entry name" value="Galactose-binding domain-like"/>
    <property type="match status" value="1"/>
</dbReference>
<dbReference type="InterPro" id="IPR006103">
    <property type="entry name" value="Glyco_hydro_2_cat"/>
</dbReference>
<evidence type="ECO:0000256" key="2">
    <source>
        <dbReference type="ARBA" id="ARBA00022801"/>
    </source>
</evidence>
<evidence type="ECO:0000256" key="1">
    <source>
        <dbReference type="ARBA" id="ARBA00007401"/>
    </source>
</evidence>
<dbReference type="PANTHER" id="PTHR42732">
    <property type="entry name" value="BETA-GALACTOSIDASE"/>
    <property type="match status" value="1"/>
</dbReference>
<evidence type="ECO:0000259" key="4">
    <source>
        <dbReference type="Pfam" id="PF00703"/>
    </source>
</evidence>
<sequence>MIKHRLIDNWQHHRGSLGGPWEVWRQDKLQNHYNVPWHEVELPHTYNGLDVLDPDGKYYQGQGWYRTLLKLNNPYPQGRTLLHFEGAGQRSDVYVYTKKVGSHLGGYDEFTVDITEAAEEALKLERYHGVTPIAVACDNSRDLETIPSDASDFNLYGGIYRYLNVVYVPAISLERLHIETSLSADLESCQIAVRASLYNPLQRDEELELVIRLHGPDGREIDEFTVQTQTWEGMKQLASYEIAAPSLWTPAEPHLYSCTVELKNGQTQQTNSISQTSITERFGVRKFEFVKQGPFKLNGERLLLRGTHRHEDHAGIGPAMTEDMIRTEMQLIKDMGANFIRLGHYQQSRIVLDLCDELGILVWEEIPWCRGGLGGEQYRQQCRDMLSAMIEQHYNHPSVILWGLGNENDWECDFDYFDQEEIRRFMQELHDLSHKLDPSRLTAIRRCEFCKDIIDVYSPSIWAGWYRGIYTDYEESSRQAFENVDAFFHMEWGADNLATRHVEKTFTGFEFIGQGGGNTDERDGDYLLTGGEPRVSRDGDWSETYFCEMIDWYLKSQEHMDWLTGTAQWSFKDFATPVRPDSPIPYLNMKGIVERDFTKKDAYYVYQSYWTDQPMVRIEGHTMPVRWGSQDEIKRIKVYSNCSEAELFLNGISLGVKQRDSRNFPAAGLRWDTVLQPGINQVKVVGTKNDVTVTDELSFEYQTQSWGAPTELKLSAQVQKDGLVLAEVLAYDAQGVLCLDATNFIRFGLTGDGKLVDHQGTVRGSSLIQLANGRARILIDPVGGAAANVQISGFVSASGPASGGAGTAAPVTAGLTTGAVNDGIIHDSQTPITGASVRKSASVVSVASDGLSTVFITI</sequence>